<reference evidence="1 2" key="1">
    <citation type="submission" date="2017-11" db="EMBL/GenBank/DDBJ databases">
        <title>Draft genome of actinobacteria isolated from guarana (Paullinia cupana (Mart.) Ducke.</title>
        <authorList>
            <person name="Siqueira K.A."/>
            <person name="Liotti R.G."/>
            <person name="Mendes T.A.O."/>
            <person name="Soares M.A."/>
        </authorList>
    </citation>
    <scope>NUCLEOTIDE SEQUENCE [LARGE SCALE GENOMIC DNA]</scope>
    <source>
        <strain evidence="1 2">193</strain>
    </source>
</reference>
<proteinExistence type="predicted"/>
<evidence type="ECO:0000313" key="2">
    <source>
        <dbReference type="Proteomes" id="UP000270471"/>
    </source>
</evidence>
<dbReference type="OrthoDB" id="3689934at2"/>
<accession>A0A3M0I755</accession>
<evidence type="ECO:0000313" key="1">
    <source>
        <dbReference type="EMBL" id="RMB84604.1"/>
    </source>
</evidence>
<dbReference type="Proteomes" id="UP000270471">
    <property type="component" value="Unassembled WGS sequence"/>
</dbReference>
<dbReference type="EMBL" id="PENI01000010">
    <property type="protein sequence ID" value="RMB84604.1"/>
    <property type="molecule type" value="Genomic_DNA"/>
</dbReference>
<protein>
    <submittedName>
        <fullName evidence="1">Uncharacterized protein</fullName>
    </submittedName>
</protein>
<name>A0A3M0I755_9ACTN</name>
<keyword evidence="2" id="KW-1185">Reference proteome</keyword>
<organism evidence="1 2">
    <name type="scientific">Streptomyces shenzhenensis</name>
    <dbReference type="NCBI Taxonomy" id="943815"/>
    <lineage>
        <taxon>Bacteria</taxon>
        <taxon>Bacillati</taxon>
        <taxon>Actinomycetota</taxon>
        <taxon>Actinomycetes</taxon>
        <taxon>Kitasatosporales</taxon>
        <taxon>Streptomycetaceae</taxon>
        <taxon>Streptomyces</taxon>
    </lineage>
</organism>
<sequence>MPCGVPGRHFRLDKGRFSIVLPPAPPGLVPYIAGWSEEKLPARPVVRRPILPGIAYVDETPYDRDSFGVLWVRYVLRPKRRRGSPEFRNVHPYRQRRAMLNMMCQVCARVPPDPHGPHLFLLKESGGPIREGELTTSPPVCVPCAGISIQLCRALRGGRFVAAWARRVPAWGVVGPLHHPRTLQPIPRCAMEHVKYGSEWAPWVRAARTMVELRGVTPADLDREFAVLGRDRLEEEFARIAQLTAVA</sequence>
<dbReference type="AlphaFoldDB" id="A0A3M0I755"/>
<gene>
    <name evidence="1" type="ORF">CTZ28_17940</name>
</gene>
<comment type="caution">
    <text evidence="1">The sequence shown here is derived from an EMBL/GenBank/DDBJ whole genome shotgun (WGS) entry which is preliminary data.</text>
</comment>